<protein>
    <submittedName>
        <fullName evidence="2">Uncharacterized protein</fullName>
    </submittedName>
</protein>
<feature type="compositionally biased region" description="Polar residues" evidence="1">
    <location>
        <begin position="51"/>
        <end position="67"/>
    </location>
</feature>
<feature type="region of interest" description="Disordered" evidence="1">
    <location>
        <begin position="178"/>
        <end position="238"/>
    </location>
</feature>
<dbReference type="Proteomes" id="UP000799779">
    <property type="component" value="Unassembled WGS sequence"/>
</dbReference>
<reference evidence="2" key="1">
    <citation type="journal article" date="2020" name="Stud. Mycol.">
        <title>101 Dothideomycetes genomes: a test case for predicting lifestyles and emergence of pathogens.</title>
        <authorList>
            <person name="Haridas S."/>
            <person name="Albert R."/>
            <person name="Binder M."/>
            <person name="Bloem J."/>
            <person name="Labutti K."/>
            <person name="Salamov A."/>
            <person name="Andreopoulos B."/>
            <person name="Baker S."/>
            <person name="Barry K."/>
            <person name="Bills G."/>
            <person name="Bluhm B."/>
            <person name="Cannon C."/>
            <person name="Castanera R."/>
            <person name="Culley D."/>
            <person name="Daum C."/>
            <person name="Ezra D."/>
            <person name="Gonzalez J."/>
            <person name="Henrissat B."/>
            <person name="Kuo A."/>
            <person name="Liang C."/>
            <person name="Lipzen A."/>
            <person name="Lutzoni F."/>
            <person name="Magnuson J."/>
            <person name="Mondo S."/>
            <person name="Nolan M."/>
            <person name="Ohm R."/>
            <person name="Pangilinan J."/>
            <person name="Park H.-J."/>
            <person name="Ramirez L."/>
            <person name="Alfaro M."/>
            <person name="Sun H."/>
            <person name="Tritt A."/>
            <person name="Yoshinaga Y."/>
            <person name="Zwiers L.-H."/>
            <person name="Turgeon B."/>
            <person name="Goodwin S."/>
            <person name="Spatafora J."/>
            <person name="Crous P."/>
            <person name="Grigoriev I."/>
        </authorList>
    </citation>
    <scope>NUCLEOTIDE SEQUENCE</scope>
    <source>
        <strain evidence="2">CBS 123094</strain>
    </source>
</reference>
<name>A0A6A5WL08_9PLEO</name>
<feature type="region of interest" description="Disordered" evidence="1">
    <location>
        <begin position="117"/>
        <end position="162"/>
    </location>
</feature>
<dbReference type="OrthoDB" id="3784117at2759"/>
<accession>A0A6A5WL08</accession>
<feature type="region of interest" description="Disordered" evidence="1">
    <location>
        <begin position="21"/>
        <end position="69"/>
    </location>
</feature>
<sequence length="238" mass="25197">MTAYMDKSTQTYIAGLAKDPSAHPSALLYTPADATTPPEDMYSGSKELQLPSESTPSTATSQPNMSPTLLLRRGKRPSLVTRISLPHSNIEFPRSPPPTEACLSPLPAANRLHAGHTPIVPRSLSPLHRGPGTHSGEHSPQEDEGLAGPLMLPSLPGDGTDDHIELKALDAELEKIAQERVLKGGDDTGSSGQSMEHGGQDSRKGSDSSQRSSGEEVEVDGVILKKPRMNFGAPMGQA</sequence>
<proteinExistence type="predicted"/>
<keyword evidence="3" id="KW-1185">Reference proteome</keyword>
<organism evidence="2 3">
    <name type="scientific">Amniculicola lignicola CBS 123094</name>
    <dbReference type="NCBI Taxonomy" id="1392246"/>
    <lineage>
        <taxon>Eukaryota</taxon>
        <taxon>Fungi</taxon>
        <taxon>Dikarya</taxon>
        <taxon>Ascomycota</taxon>
        <taxon>Pezizomycotina</taxon>
        <taxon>Dothideomycetes</taxon>
        <taxon>Pleosporomycetidae</taxon>
        <taxon>Pleosporales</taxon>
        <taxon>Amniculicolaceae</taxon>
        <taxon>Amniculicola</taxon>
    </lineage>
</organism>
<evidence type="ECO:0000256" key="1">
    <source>
        <dbReference type="SAM" id="MobiDB-lite"/>
    </source>
</evidence>
<dbReference type="AlphaFoldDB" id="A0A6A5WL08"/>
<gene>
    <name evidence="2" type="ORF">P154DRAFT_165874</name>
</gene>
<evidence type="ECO:0000313" key="3">
    <source>
        <dbReference type="Proteomes" id="UP000799779"/>
    </source>
</evidence>
<dbReference type="EMBL" id="ML977582">
    <property type="protein sequence ID" value="KAF2001604.1"/>
    <property type="molecule type" value="Genomic_DNA"/>
</dbReference>
<evidence type="ECO:0000313" key="2">
    <source>
        <dbReference type="EMBL" id="KAF2001604.1"/>
    </source>
</evidence>